<keyword evidence="3" id="KW-1185">Reference proteome</keyword>
<dbReference type="Proteomes" id="UP000289862">
    <property type="component" value="Chromosome"/>
</dbReference>
<protein>
    <submittedName>
        <fullName evidence="2">Uncharacterized protein</fullName>
    </submittedName>
</protein>
<sequence length="234" mass="27333">MKVFVHNLASNKEMSSTTATILIISAIVVVVLALSFYIGIHIWARMLRKKYDKKAMKEAIIKIESLRNNIGVIPLNLKSYFNSKENDYDVEGMINTIYQNDYKQVLVISQDLYSFGWISQTTQNPLFYELESFDFERYNQARLQTDLNLNKQIVPHQNENLDFVAIFSASENLNDLYDRYFKLLNHNGMIAIKITNFKKSELKLLLKHLAFSKIQHEISYFGTKILFIVKKEIN</sequence>
<name>A0A449AZ84_9BACT</name>
<organism evidence="2 3">
    <name type="scientific">Mycoplasmopsis gallopavonis</name>
    <dbReference type="NCBI Taxonomy" id="76629"/>
    <lineage>
        <taxon>Bacteria</taxon>
        <taxon>Bacillati</taxon>
        <taxon>Mycoplasmatota</taxon>
        <taxon>Mycoplasmoidales</taxon>
        <taxon>Metamycoplasmataceae</taxon>
        <taxon>Mycoplasmopsis</taxon>
    </lineage>
</organism>
<feature type="transmembrane region" description="Helical" evidence="1">
    <location>
        <begin position="20"/>
        <end position="44"/>
    </location>
</feature>
<proteinExistence type="predicted"/>
<dbReference type="EMBL" id="LR215031">
    <property type="protein sequence ID" value="VEU72833.1"/>
    <property type="molecule type" value="Genomic_DNA"/>
</dbReference>
<gene>
    <name evidence="2" type="ORF">NCTC10186_00306</name>
</gene>
<evidence type="ECO:0000313" key="2">
    <source>
        <dbReference type="EMBL" id="VEU72833.1"/>
    </source>
</evidence>
<dbReference type="KEGG" id="mgal:NCTC10186_00306"/>
<accession>A0A449AZ84</accession>
<keyword evidence="1" id="KW-1133">Transmembrane helix</keyword>
<evidence type="ECO:0000313" key="3">
    <source>
        <dbReference type="Proteomes" id="UP000289862"/>
    </source>
</evidence>
<dbReference type="OrthoDB" id="398649at2"/>
<dbReference type="AlphaFoldDB" id="A0A449AZ84"/>
<dbReference type="NCBIfam" id="NF045844">
    <property type="entry name" value="BC85_0335_fam"/>
    <property type="match status" value="1"/>
</dbReference>
<keyword evidence="1" id="KW-0812">Transmembrane</keyword>
<evidence type="ECO:0000256" key="1">
    <source>
        <dbReference type="SAM" id="Phobius"/>
    </source>
</evidence>
<keyword evidence="1" id="KW-0472">Membrane</keyword>
<reference evidence="2 3" key="1">
    <citation type="submission" date="2019-01" db="EMBL/GenBank/DDBJ databases">
        <authorList>
            <consortium name="Pathogen Informatics"/>
        </authorList>
    </citation>
    <scope>NUCLEOTIDE SEQUENCE [LARGE SCALE GENOMIC DNA]</scope>
    <source>
        <strain evidence="2 3">NCTC10186</strain>
    </source>
</reference>
<dbReference type="RefSeq" id="WP_119572194.1">
    <property type="nucleotide sequence ID" value="NZ_LR215031.1"/>
</dbReference>